<sequence>MKSLPAIGFLVLLLYHLIGLPLAVLTFEESYESTTQASASDEWKVVKLPISLPYTSSWQNPDGQDGLVQDGDDFYNIVHQEYANDTLYTLLKTNQNAKERFVELAEQWQQDVDEQGASAKNPLAHLIKLLKSRLTTFLLPVSYSLPRPLAIDLLGYVDSVDVPLPTYSVYLAYNSPPPEK</sequence>
<accession>A0A327NVA2</accession>
<dbReference type="EMBL" id="QLII01000001">
    <property type="protein sequence ID" value="RAI77936.1"/>
    <property type="molecule type" value="Genomic_DNA"/>
</dbReference>
<evidence type="ECO:0000313" key="1">
    <source>
        <dbReference type="EMBL" id="RAI77936.1"/>
    </source>
</evidence>
<dbReference type="AlphaFoldDB" id="A0A327NVA2"/>
<evidence type="ECO:0000313" key="2">
    <source>
        <dbReference type="Proteomes" id="UP000249016"/>
    </source>
</evidence>
<organism evidence="1 2">
    <name type="scientific">Spirosoma telluris</name>
    <dbReference type="NCBI Taxonomy" id="2183553"/>
    <lineage>
        <taxon>Bacteria</taxon>
        <taxon>Pseudomonadati</taxon>
        <taxon>Bacteroidota</taxon>
        <taxon>Cytophagia</taxon>
        <taxon>Cytophagales</taxon>
        <taxon>Cytophagaceae</taxon>
        <taxon>Spirosoma</taxon>
    </lineage>
</organism>
<comment type="caution">
    <text evidence="1">The sequence shown here is derived from an EMBL/GenBank/DDBJ whole genome shotgun (WGS) entry which is preliminary data.</text>
</comment>
<gene>
    <name evidence="1" type="ORF">HMF3257_34485</name>
</gene>
<protein>
    <submittedName>
        <fullName evidence="1">Uncharacterized protein</fullName>
    </submittedName>
</protein>
<dbReference type="RefSeq" id="WP_111349100.1">
    <property type="nucleotide sequence ID" value="NZ_QLII01000001.1"/>
</dbReference>
<keyword evidence="2" id="KW-1185">Reference proteome</keyword>
<dbReference type="Proteomes" id="UP000249016">
    <property type="component" value="Unassembled WGS sequence"/>
</dbReference>
<proteinExistence type="predicted"/>
<reference evidence="1 2" key="1">
    <citation type="submission" date="2018-06" db="EMBL/GenBank/DDBJ databases">
        <title>Spirosoma sp. HMF3257 Genome sequencing and assembly.</title>
        <authorList>
            <person name="Kang H."/>
            <person name="Cha I."/>
            <person name="Kim H."/>
            <person name="Kang J."/>
            <person name="Joh K."/>
        </authorList>
    </citation>
    <scope>NUCLEOTIDE SEQUENCE [LARGE SCALE GENOMIC DNA]</scope>
    <source>
        <strain evidence="1 2">HMF3257</strain>
    </source>
</reference>
<name>A0A327NVA2_9BACT</name>